<gene>
    <name evidence="2" type="ORF">HUW51_07390</name>
</gene>
<keyword evidence="1" id="KW-0732">Signal</keyword>
<evidence type="ECO:0008006" key="4">
    <source>
        <dbReference type="Google" id="ProtNLM"/>
    </source>
</evidence>
<accession>A0A7G7G5X4</accession>
<feature type="chain" id="PRO_5028940824" description="Outer membrane protein transport protein" evidence="1">
    <location>
        <begin position="23"/>
        <end position="433"/>
    </location>
</feature>
<proteinExistence type="predicted"/>
<reference evidence="2 3" key="1">
    <citation type="journal article" date="2018" name="Int. J. Syst. Evol. Microbiol.">
        <title>Adhaeribacter swui sp. nov., isolated from wet mud.</title>
        <authorList>
            <person name="Kim D.U."/>
            <person name="Kim K.W."/>
            <person name="Kang M.S."/>
            <person name="Kim J.Y."/>
            <person name="Jang J.H."/>
            <person name="Kim M.K."/>
        </authorList>
    </citation>
    <scope>NUCLEOTIDE SEQUENCE [LARGE SCALE GENOMIC DNA]</scope>
    <source>
        <strain evidence="2 3">KCTC 52873</strain>
    </source>
</reference>
<feature type="signal peptide" evidence="1">
    <location>
        <begin position="1"/>
        <end position="22"/>
    </location>
</feature>
<evidence type="ECO:0000256" key="1">
    <source>
        <dbReference type="SAM" id="SignalP"/>
    </source>
</evidence>
<dbReference type="Gene3D" id="2.40.160.60">
    <property type="entry name" value="Outer membrane protein transport protein (OMPP1/FadL/TodX)"/>
    <property type="match status" value="1"/>
</dbReference>
<keyword evidence="3" id="KW-1185">Reference proteome</keyword>
<dbReference type="SUPFAM" id="SSF56935">
    <property type="entry name" value="Porins"/>
    <property type="match status" value="1"/>
</dbReference>
<dbReference type="KEGG" id="aswu:HUW51_07390"/>
<organism evidence="2 3">
    <name type="scientific">Adhaeribacter swui</name>
    <dbReference type="NCBI Taxonomy" id="2086471"/>
    <lineage>
        <taxon>Bacteria</taxon>
        <taxon>Pseudomonadati</taxon>
        <taxon>Bacteroidota</taxon>
        <taxon>Cytophagia</taxon>
        <taxon>Cytophagales</taxon>
        <taxon>Hymenobacteraceae</taxon>
        <taxon>Adhaeribacter</taxon>
    </lineage>
</organism>
<dbReference type="AlphaFoldDB" id="A0A7G7G5X4"/>
<name>A0A7G7G5X4_9BACT</name>
<evidence type="ECO:0000313" key="2">
    <source>
        <dbReference type="EMBL" id="QNF32558.1"/>
    </source>
</evidence>
<evidence type="ECO:0000313" key="3">
    <source>
        <dbReference type="Proteomes" id="UP000515237"/>
    </source>
</evidence>
<dbReference type="RefSeq" id="WP_185273336.1">
    <property type="nucleotide sequence ID" value="NZ_CP055156.1"/>
</dbReference>
<sequence>MYKIYRLLSGFALAAMVTSAQAQNLGNSPFSASGLGDINESTGSVRSFGMGNVGVGTPASAYINSSNPALLYYNNRVTFELGLGGQAKVLSDEVGKQRDADGSLNYLALAVPLSKRWSTAVGLRPYSTINYEYISEGTVTGDQTTKTRNTYTGNGNLSEVFFGHGFRIAKRLNLGVSASYLFGVVEREAGSQLINEADASLSAEQLVINQRTNYNGFQFKGALAYRQPLKNKWNLNLGTVYTVGNDLNTKQRTVQERRLSNDLVLGQNYLGDSIKTTSRLPQGIQFGLSVDNGQSLVIGADFSAQKWSEFRSGVSPSNLADTYRVAVGAEFIPNPVSVNSYFQRVGYRAGFGVGKTPLELNGKQVNDISLHWGFTLPIGGSPRPPEYTQSLLNLGFALGRRGNGESNALKENYFRIQLGFSINSNWFIKPKID</sequence>
<dbReference type="Proteomes" id="UP000515237">
    <property type="component" value="Chromosome"/>
</dbReference>
<dbReference type="EMBL" id="CP055156">
    <property type="protein sequence ID" value="QNF32558.1"/>
    <property type="molecule type" value="Genomic_DNA"/>
</dbReference>
<protein>
    <recommendedName>
        <fullName evidence="4">Outer membrane protein transport protein</fullName>
    </recommendedName>
</protein>